<comment type="caution">
    <text evidence="2">The sequence shown here is derived from an EMBL/GenBank/DDBJ whole genome shotgun (WGS) entry which is preliminary data.</text>
</comment>
<proteinExistence type="predicted"/>
<dbReference type="InterPro" id="IPR035093">
    <property type="entry name" value="RelE/ParE_toxin_dom_sf"/>
</dbReference>
<reference evidence="2" key="1">
    <citation type="journal article" date="2023" name="Microbiol Resour">
        <title>Genome Sequences of Rhodoplanes serenus and Two Thermotolerant Strains, Rhodoplanes tepidamans and 'Rhodoplanes cryptolactis,' Further Refine the Genus.</title>
        <authorList>
            <person name="Rayyan A.A."/>
            <person name="Kyndt J.A."/>
        </authorList>
    </citation>
    <scope>NUCLEOTIDE SEQUENCE</scope>
    <source>
        <strain evidence="2">DSM 9987</strain>
    </source>
</reference>
<keyword evidence="3" id="KW-1185">Reference proteome</keyword>
<dbReference type="Proteomes" id="UP001165652">
    <property type="component" value="Unassembled WGS sequence"/>
</dbReference>
<dbReference type="Gene3D" id="3.30.2310.20">
    <property type="entry name" value="RelE-like"/>
    <property type="match status" value="1"/>
</dbReference>
<protein>
    <submittedName>
        <fullName evidence="2">Type II toxin-antitoxin system RelE/ParE family toxin</fullName>
    </submittedName>
</protein>
<evidence type="ECO:0000313" key="3">
    <source>
        <dbReference type="Proteomes" id="UP001165652"/>
    </source>
</evidence>
<organism evidence="2 3">
    <name type="scientific">Rhodoplanes tepidamans</name>
    <name type="common">Rhodoplanes cryptolactis</name>
    <dbReference type="NCBI Taxonomy" id="200616"/>
    <lineage>
        <taxon>Bacteria</taxon>
        <taxon>Pseudomonadati</taxon>
        <taxon>Pseudomonadota</taxon>
        <taxon>Alphaproteobacteria</taxon>
        <taxon>Hyphomicrobiales</taxon>
        <taxon>Nitrobacteraceae</taxon>
        <taxon>Rhodoplanes</taxon>
    </lineage>
</organism>
<name>A0ABT5J6U4_RHOTP</name>
<keyword evidence="1" id="KW-1277">Toxin-antitoxin system</keyword>
<dbReference type="RefSeq" id="WP_272776196.1">
    <property type="nucleotide sequence ID" value="NZ_JAQQLI010000007.1"/>
</dbReference>
<dbReference type="Pfam" id="PF05016">
    <property type="entry name" value="ParE_toxin"/>
    <property type="match status" value="1"/>
</dbReference>
<evidence type="ECO:0000256" key="1">
    <source>
        <dbReference type="ARBA" id="ARBA00022649"/>
    </source>
</evidence>
<accession>A0ABT5J6U4</accession>
<gene>
    <name evidence="2" type="ORF">PQJ73_06615</name>
</gene>
<reference evidence="2" key="2">
    <citation type="submission" date="2023-02" db="EMBL/GenBank/DDBJ databases">
        <authorList>
            <person name="Rayyan A."/>
            <person name="Meyer T."/>
            <person name="Kyndt J.A."/>
        </authorList>
    </citation>
    <scope>NUCLEOTIDE SEQUENCE</scope>
    <source>
        <strain evidence="2">DSM 9987</strain>
    </source>
</reference>
<evidence type="ECO:0000313" key="2">
    <source>
        <dbReference type="EMBL" id="MDC7785350.1"/>
    </source>
</evidence>
<dbReference type="InterPro" id="IPR007712">
    <property type="entry name" value="RelE/ParE_toxin"/>
</dbReference>
<sequence>MALVATEMTRRVVVRPQARLELAAASDWYDEHAPGVGDDLLRAFETTIAGLEQNPFRFQVVHRDLRRAGLGKFPYGLFYTVSETDIIIVACIHASRDPKFWKSRV</sequence>
<dbReference type="EMBL" id="JAQQLI010000007">
    <property type="protein sequence ID" value="MDC7785350.1"/>
    <property type="molecule type" value="Genomic_DNA"/>
</dbReference>